<feature type="compositionally biased region" description="Acidic residues" evidence="1">
    <location>
        <begin position="176"/>
        <end position="185"/>
    </location>
</feature>
<dbReference type="GeneID" id="11531376"/>
<feature type="region of interest" description="Disordered" evidence="1">
    <location>
        <begin position="368"/>
        <end position="404"/>
    </location>
</feature>
<keyword evidence="3" id="KW-1185">Reference proteome</keyword>
<name>G8BUA2_TETPH</name>
<accession>G8BUA2</accession>
<dbReference type="EMBL" id="HE612860">
    <property type="protein sequence ID" value="CCE63480.1"/>
    <property type="molecule type" value="Genomic_DNA"/>
</dbReference>
<dbReference type="HOGENOM" id="CLU_026385_0_0_1"/>
<dbReference type="eggNOG" id="ENOG502RXFV">
    <property type="taxonomic scope" value="Eukaryota"/>
</dbReference>
<reference evidence="2 3" key="1">
    <citation type="journal article" date="2011" name="Proc. Natl. Acad. Sci. U.S.A.">
        <title>Evolutionary erosion of yeast sex chromosomes by mating-type switching accidents.</title>
        <authorList>
            <person name="Gordon J.L."/>
            <person name="Armisen D."/>
            <person name="Proux-Wera E."/>
            <person name="Oheigeartaigh S.S."/>
            <person name="Byrne K.P."/>
            <person name="Wolfe K.H."/>
        </authorList>
    </citation>
    <scope>NUCLEOTIDE SEQUENCE [LARGE SCALE GENOMIC DNA]</scope>
    <source>
        <strain evidence="3">ATCC 24235 / CBS 4417 / NBRC 1672 / NRRL Y-8282 / UCD 70-5</strain>
    </source>
</reference>
<evidence type="ECO:0000256" key="1">
    <source>
        <dbReference type="SAM" id="MobiDB-lite"/>
    </source>
</evidence>
<dbReference type="KEGG" id="tpf:TPHA_0E03910"/>
<feature type="region of interest" description="Disordered" evidence="1">
    <location>
        <begin position="303"/>
        <end position="330"/>
    </location>
</feature>
<feature type="compositionally biased region" description="Basic and acidic residues" evidence="1">
    <location>
        <begin position="545"/>
        <end position="564"/>
    </location>
</feature>
<dbReference type="Proteomes" id="UP000005666">
    <property type="component" value="Chromosome 5"/>
</dbReference>
<protein>
    <submittedName>
        <fullName evidence="2">Uncharacterized protein</fullName>
    </submittedName>
</protein>
<proteinExistence type="predicted"/>
<dbReference type="AlphaFoldDB" id="G8BUA2"/>
<dbReference type="OrthoDB" id="3981301at2759"/>
<feature type="compositionally biased region" description="Polar residues" evidence="1">
    <location>
        <begin position="86"/>
        <end position="109"/>
    </location>
</feature>
<dbReference type="RefSeq" id="XP_003685914.1">
    <property type="nucleotide sequence ID" value="XM_003685866.1"/>
</dbReference>
<feature type="compositionally biased region" description="Polar residues" evidence="1">
    <location>
        <begin position="307"/>
        <end position="330"/>
    </location>
</feature>
<dbReference type="OMA" id="NINAQSM"/>
<evidence type="ECO:0000313" key="3">
    <source>
        <dbReference type="Proteomes" id="UP000005666"/>
    </source>
</evidence>
<feature type="compositionally biased region" description="Polar residues" evidence="1">
    <location>
        <begin position="375"/>
        <end position="404"/>
    </location>
</feature>
<evidence type="ECO:0000313" key="2">
    <source>
        <dbReference type="EMBL" id="CCE63480.1"/>
    </source>
</evidence>
<feature type="region of interest" description="Disordered" evidence="1">
    <location>
        <begin position="86"/>
        <end position="117"/>
    </location>
</feature>
<feature type="compositionally biased region" description="Polar residues" evidence="1">
    <location>
        <begin position="535"/>
        <end position="544"/>
    </location>
</feature>
<feature type="region of interest" description="Disordered" evidence="1">
    <location>
        <begin position="535"/>
        <end position="564"/>
    </location>
</feature>
<feature type="region of interest" description="Disordered" evidence="1">
    <location>
        <begin position="1"/>
        <end position="37"/>
    </location>
</feature>
<sequence length="584" mass="65027">MLDTQNLTVSAPKFASQDTAMTPSRRGHRHKRSFAISGDFEFLKQPQQLQGQDSPELLQPPLSAQSLQYSKVSSHEPPKLYISEQHSALQNSGGSSENNMLSSGQNPFQSPRFFASEEPTFSSPFEGVPDAIINLDDALRAKPGSFQAHRRTESAPADLEFLLDAKTLQLHTPRIEEEEMSDIAESDISNSPKSNKNRNDKQQNNPGLLSPLRPYTELKFKKHPDNDEEESPSHSRLITPSNLLFSGYQHSNNSNNGDYSLNSEAGTNLFNNQFSEKNPNPNLTFTHTLSRSPYNSLKINKQKQRSYNRQLPLSSAATVQPQTVKEKSSANSLSSTFLLSPASQLHSPSKPISTPGTPISYHYKQKLNGLPFPSQPASKPNNATPLHSFQQRSSVLRPSSASNAHNSRFNFESKEYDLDYNKLDDFYGSKYENYDNKDLMNNNSRFESQKEAVKSNKNEDIYLSEDLLLGEPGAMVDLSSTTSPVKGITKAFDSLKIDSAHINSNDMYINSGDSSKISLSSSLYDSDKIPTTIANKTINKSNPPKNRDTQKSSSDKIETDFTKDDHRSVSDTALLMKKINLSQD</sequence>
<organism evidence="2 3">
    <name type="scientific">Tetrapisispora phaffii (strain ATCC 24235 / CBS 4417 / NBRC 1672 / NRRL Y-8282 / UCD 70-5)</name>
    <name type="common">Yeast</name>
    <name type="synonym">Fabospora phaffii</name>
    <dbReference type="NCBI Taxonomy" id="1071381"/>
    <lineage>
        <taxon>Eukaryota</taxon>
        <taxon>Fungi</taxon>
        <taxon>Dikarya</taxon>
        <taxon>Ascomycota</taxon>
        <taxon>Saccharomycotina</taxon>
        <taxon>Saccharomycetes</taxon>
        <taxon>Saccharomycetales</taxon>
        <taxon>Saccharomycetaceae</taxon>
        <taxon>Tetrapisispora</taxon>
    </lineage>
</organism>
<feature type="region of interest" description="Disordered" evidence="1">
    <location>
        <begin position="245"/>
        <end position="264"/>
    </location>
</feature>
<feature type="region of interest" description="Disordered" evidence="1">
    <location>
        <begin position="172"/>
        <end position="214"/>
    </location>
</feature>
<gene>
    <name evidence="2" type="primary">TPHA0E03910</name>
    <name evidence="2" type="ordered locus">TPHA_0E03910</name>
</gene>